<dbReference type="InterPro" id="IPR011032">
    <property type="entry name" value="GroES-like_sf"/>
</dbReference>
<dbReference type="SUPFAM" id="SSF50129">
    <property type="entry name" value="GroES-like"/>
    <property type="match status" value="1"/>
</dbReference>
<name>A0ABW4JD26_9LACO</name>
<dbReference type="Pfam" id="PF00107">
    <property type="entry name" value="ADH_zinc_N"/>
    <property type="match status" value="1"/>
</dbReference>
<dbReference type="Gene3D" id="3.40.50.720">
    <property type="entry name" value="NAD(P)-binding Rossmann-like Domain"/>
    <property type="match status" value="1"/>
</dbReference>
<dbReference type="Gene3D" id="3.90.180.10">
    <property type="entry name" value="Medium-chain alcohol dehydrogenases, catalytic domain"/>
    <property type="match status" value="1"/>
</dbReference>
<dbReference type="InterPro" id="IPR002364">
    <property type="entry name" value="Quin_OxRdtase/zeta-crystal_CS"/>
</dbReference>
<gene>
    <name evidence="2" type="ORF">ACFQ5M_12260</name>
</gene>
<evidence type="ECO:0000259" key="1">
    <source>
        <dbReference type="SMART" id="SM00829"/>
    </source>
</evidence>
<comment type="caution">
    <text evidence="2">The sequence shown here is derived from an EMBL/GenBank/DDBJ whole genome shotgun (WGS) entry which is preliminary data.</text>
</comment>
<dbReference type="Proteomes" id="UP001597267">
    <property type="component" value="Unassembled WGS sequence"/>
</dbReference>
<dbReference type="InterPro" id="IPR036291">
    <property type="entry name" value="NAD(P)-bd_dom_sf"/>
</dbReference>
<dbReference type="EMBL" id="JBHTOP010000026">
    <property type="protein sequence ID" value="MFD1672877.1"/>
    <property type="molecule type" value="Genomic_DNA"/>
</dbReference>
<dbReference type="CDD" id="cd05289">
    <property type="entry name" value="MDR_like_2"/>
    <property type="match status" value="1"/>
</dbReference>
<proteinExistence type="predicted"/>
<dbReference type="SMART" id="SM00829">
    <property type="entry name" value="PKS_ER"/>
    <property type="match status" value="1"/>
</dbReference>
<feature type="domain" description="Enoyl reductase (ER)" evidence="1">
    <location>
        <begin position="10"/>
        <end position="303"/>
    </location>
</feature>
<dbReference type="GO" id="GO:0016491">
    <property type="term" value="F:oxidoreductase activity"/>
    <property type="evidence" value="ECO:0007669"/>
    <property type="project" value="UniProtKB-KW"/>
</dbReference>
<dbReference type="PANTHER" id="PTHR44013:SF1">
    <property type="entry name" value="ZINC-TYPE ALCOHOL DEHYDROGENASE-LIKE PROTEIN C16A3.02C"/>
    <property type="match status" value="1"/>
</dbReference>
<evidence type="ECO:0000313" key="2">
    <source>
        <dbReference type="EMBL" id="MFD1672877.1"/>
    </source>
</evidence>
<keyword evidence="2" id="KW-0560">Oxidoreductase</keyword>
<keyword evidence="3" id="KW-1185">Reference proteome</keyword>
<dbReference type="PROSITE" id="PS01162">
    <property type="entry name" value="QOR_ZETA_CRYSTAL"/>
    <property type="match status" value="1"/>
</dbReference>
<dbReference type="InterPro" id="IPR020843">
    <property type="entry name" value="ER"/>
</dbReference>
<dbReference type="RefSeq" id="WP_125712951.1">
    <property type="nucleotide sequence ID" value="NZ_JBHTOP010000026.1"/>
</dbReference>
<dbReference type="InterPro" id="IPR013149">
    <property type="entry name" value="ADH-like_C"/>
</dbReference>
<accession>A0ABW4JD26</accession>
<protein>
    <submittedName>
        <fullName evidence="2">NADP-dependent oxidoreductase</fullName>
        <ecNumber evidence="2">1.-.-.-</ecNumber>
    </submittedName>
</protein>
<evidence type="ECO:0000313" key="3">
    <source>
        <dbReference type="Proteomes" id="UP001597267"/>
    </source>
</evidence>
<dbReference type="EC" id="1.-.-.-" evidence="2"/>
<sequence>MKAVKQTDYSGISGLQVTDQLEPTLTPMTALVQTKYTPVLPYDILTEEGQLKNIRPVRLPITVGYGFTGIVTAVGALRSASLVGQPVLGVSPSGAAQEFIANNIPPTLFKLPVNVGLDVAATVIGGADAALMAVDELNVTSGDVVLVTGASGGVGSYLIQLLKLCDAHVIAVTSPGNIEFCKRLGADEIVDYTKLLARQLSAISQPTKIVDTVGSNILLSDLSAHLGGYNMLSLSTQKFPAGKSNQSFRFSNASIGLHGYTKLLKLLSIGSLQAHIDSIVPFQNIAVAQNRVKSDHVQGRLLLAY</sequence>
<dbReference type="InterPro" id="IPR052733">
    <property type="entry name" value="Chloroplast_QOR"/>
</dbReference>
<dbReference type="PANTHER" id="PTHR44013">
    <property type="entry name" value="ZINC-TYPE ALCOHOL DEHYDROGENASE-LIKE PROTEIN C16A3.02C"/>
    <property type="match status" value="1"/>
</dbReference>
<organism evidence="2 3">
    <name type="scientific">Agrilactobacillus yilanensis</name>
    <dbReference type="NCBI Taxonomy" id="2485997"/>
    <lineage>
        <taxon>Bacteria</taxon>
        <taxon>Bacillati</taxon>
        <taxon>Bacillota</taxon>
        <taxon>Bacilli</taxon>
        <taxon>Lactobacillales</taxon>
        <taxon>Lactobacillaceae</taxon>
        <taxon>Agrilactobacillus</taxon>
    </lineage>
</organism>
<dbReference type="SUPFAM" id="SSF51735">
    <property type="entry name" value="NAD(P)-binding Rossmann-fold domains"/>
    <property type="match status" value="1"/>
</dbReference>
<reference evidence="3" key="1">
    <citation type="journal article" date="2019" name="Int. J. Syst. Evol. Microbiol.">
        <title>The Global Catalogue of Microorganisms (GCM) 10K type strain sequencing project: providing services to taxonomists for standard genome sequencing and annotation.</title>
        <authorList>
            <consortium name="The Broad Institute Genomics Platform"/>
            <consortium name="The Broad Institute Genome Sequencing Center for Infectious Disease"/>
            <person name="Wu L."/>
            <person name="Ma J."/>
        </authorList>
    </citation>
    <scope>NUCLEOTIDE SEQUENCE [LARGE SCALE GENOMIC DNA]</scope>
    <source>
        <strain evidence="3">CCM 8896</strain>
    </source>
</reference>